<evidence type="ECO:0000256" key="6">
    <source>
        <dbReference type="ARBA" id="ARBA00022692"/>
    </source>
</evidence>
<keyword evidence="10 12" id="KW-0472">Membrane</keyword>
<dbReference type="InterPro" id="IPR006153">
    <property type="entry name" value="Cation/H_exchanger_TM"/>
</dbReference>
<evidence type="ECO:0000256" key="11">
    <source>
        <dbReference type="ARBA" id="ARBA00023201"/>
    </source>
</evidence>
<dbReference type="PANTHER" id="PTHR10110">
    <property type="entry name" value="SODIUM/HYDROGEN EXCHANGER"/>
    <property type="match status" value="1"/>
</dbReference>
<feature type="transmembrane region" description="Helical" evidence="12">
    <location>
        <begin position="297"/>
        <end position="320"/>
    </location>
</feature>
<evidence type="ECO:0000256" key="12">
    <source>
        <dbReference type="SAM" id="Phobius"/>
    </source>
</evidence>
<comment type="subcellular location">
    <subcellularLocation>
        <location evidence="1">Cell membrane</location>
        <topology evidence="1">Multi-pass membrane protein</topology>
    </subcellularLocation>
</comment>
<dbReference type="RefSeq" id="WP_096277596.1">
    <property type="nucleotide sequence ID" value="NZ_CBCSBM010000003.1"/>
</dbReference>
<evidence type="ECO:0000313" key="14">
    <source>
        <dbReference type="EMBL" id="MBE0398684.1"/>
    </source>
</evidence>
<keyword evidence="3" id="KW-0813">Transport</keyword>
<reference evidence="14 15" key="1">
    <citation type="submission" date="2020-07" db="EMBL/GenBank/DDBJ databases">
        <title>Halophilic bacteria isolated from french cheeses.</title>
        <authorList>
            <person name="Kothe C.I."/>
            <person name="Farah-Kraiem B."/>
            <person name="Renault P."/>
            <person name="Dridi B."/>
        </authorList>
    </citation>
    <scope>NUCLEOTIDE SEQUENCE [LARGE SCALE GENOMIC DNA]</scope>
    <source>
        <strain evidence="14 15">FME1</strain>
    </source>
</reference>
<keyword evidence="7 12" id="KW-1133">Transmembrane helix</keyword>
<evidence type="ECO:0000256" key="10">
    <source>
        <dbReference type="ARBA" id="ARBA00023136"/>
    </source>
</evidence>
<keyword evidence="9" id="KW-0406">Ion transport</keyword>
<feature type="transmembrane region" description="Helical" evidence="12">
    <location>
        <begin position="326"/>
        <end position="349"/>
    </location>
</feature>
<keyword evidence="11" id="KW-0739">Sodium transport</keyword>
<feature type="transmembrane region" description="Helical" evidence="12">
    <location>
        <begin position="70"/>
        <end position="87"/>
    </location>
</feature>
<dbReference type="PANTHER" id="PTHR10110:SF195">
    <property type="entry name" value="NA(+)_H(+) ANTIPORTER NHAS2"/>
    <property type="match status" value="1"/>
</dbReference>
<evidence type="ECO:0000256" key="5">
    <source>
        <dbReference type="ARBA" id="ARBA00022475"/>
    </source>
</evidence>
<evidence type="ECO:0000256" key="1">
    <source>
        <dbReference type="ARBA" id="ARBA00004651"/>
    </source>
</evidence>
<feature type="transmembrane region" description="Helical" evidence="12">
    <location>
        <begin position="241"/>
        <end position="259"/>
    </location>
</feature>
<dbReference type="InterPro" id="IPR018422">
    <property type="entry name" value="Cation/H_exchanger_CPA1"/>
</dbReference>
<feature type="transmembrane region" description="Helical" evidence="12">
    <location>
        <begin position="99"/>
        <end position="122"/>
    </location>
</feature>
<evidence type="ECO:0000256" key="9">
    <source>
        <dbReference type="ARBA" id="ARBA00023065"/>
    </source>
</evidence>
<protein>
    <submittedName>
        <fullName evidence="14">Sodium:proton antiporter</fullName>
    </submittedName>
</protein>
<feature type="transmembrane region" description="Helical" evidence="12">
    <location>
        <begin position="134"/>
        <end position="153"/>
    </location>
</feature>
<evidence type="ECO:0000256" key="3">
    <source>
        <dbReference type="ARBA" id="ARBA00022448"/>
    </source>
</evidence>
<dbReference type="Proteomes" id="UP001645039">
    <property type="component" value="Unassembled WGS sequence"/>
</dbReference>
<evidence type="ECO:0000256" key="8">
    <source>
        <dbReference type="ARBA" id="ARBA00023053"/>
    </source>
</evidence>
<keyword evidence="4" id="KW-0050">Antiport</keyword>
<evidence type="ECO:0000256" key="2">
    <source>
        <dbReference type="ARBA" id="ARBA00007367"/>
    </source>
</evidence>
<accession>A0ABR9EWT9</accession>
<keyword evidence="15" id="KW-1185">Reference proteome</keyword>
<dbReference type="Gene3D" id="6.10.140.1330">
    <property type="match status" value="1"/>
</dbReference>
<gene>
    <name evidence="14" type="ORF">EI168_00980</name>
</gene>
<evidence type="ECO:0000313" key="15">
    <source>
        <dbReference type="Proteomes" id="UP001645039"/>
    </source>
</evidence>
<feature type="domain" description="Cation/H+ exchanger transmembrane" evidence="13">
    <location>
        <begin position="13"/>
        <end position="412"/>
    </location>
</feature>
<feature type="transmembrane region" description="Helical" evidence="12">
    <location>
        <begin position="31"/>
        <end position="50"/>
    </location>
</feature>
<feature type="transmembrane region" description="Helical" evidence="12">
    <location>
        <begin position="206"/>
        <end position="229"/>
    </location>
</feature>
<feature type="transmembrane region" description="Helical" evidence="12">
    <location>
        <begin position="361"/>
        <end position="382"/>
    </location>
</feature>
<feature type="transmembrane region" description="Helical" evidence="12">
    <location>
        <begin position="6"/>
        <end position="24"/>
    </location>
</feature>
<sequence length="424" mass="45295">MSIFSLMSILITLAAVSSYFNYRYIKLPTTIGVMLVALVASLILIVVSPYSDGLRNEATALVARIDFNQVVLHGMLAFLLFAAAIHVKLDNLRKEWLPIALLAVVGTLMSTFIVGTLTWLVLDWMGLSIPFLHALLFGALISPTDPIAVVAIMKSVGVSEQLESQIAGESLFNDGLGVVVFLVLLQLSGLDAAAAEGSHLASPIDAAAIGMLLLKEVGGALLLASIAGYLTYQMLKRVDNYQVEVLLTLALAMGLYALADSLHLSAPIAVVVAGLFVGNHGRLFAMSDKTRENVDTFWELIDEILNVVLFLLIGLELLILPIERAWLLAGAMAIPIVLATRGFCVSIIMGPLSRVTSQSPGVIRILTWGGLRGGISVAMALSLPESELRNLVLTLTYCVVVFSIVVQGLTMGKVIRLSGKSPTS</sequence>
<keyword evidence="8" id="KW-0915">Sodium</keyword>
<evidence type="ECO:0000259" key="13">
    <source>
        <dbReference type="Pfam" id="PF00999"/>
    </source>
</evidence>
<keyword evidence="6 12" id="KW-0812">Transmembrane</keyword>
<keyword evidence="5" id="KW-1003">Cell membrane</keyword>
<organism evidence="14 15">
    <name type="scientific">Halomonas casei</name>
    <dbReference type="NCBI Taxonomy" id="2742613"/>
    <lineage>
        <taxon>Bacteria</taxon>
        <taxon>Pseudomonadati</taxon>
        <taxon>Pseudomonadota</taxon>
        <taxon>Gammaproteobacteria</taxon>
        <taxon>Oceanospirillales</taxon>
        <taxon>Halomonadaceae</taxon>
        <taxon>Halomonas</taxon>
    </lineage>
</organism>
<evidence type="ECO:0000256" key="4">
    <source>
        <dbReference type="ARBA" id="ARBA00022449"/>
    </source>
</evidence>
<dbReference type="Pfam" id="PF00999">
    <property type="entry name" value="Na_H_Exchanger"/>
    <property type="match status" value="1"/>
</dbReference>
<evidence type="ECO:0000256" key="7">
    <source>
        <dbReference type="ARBA" id="ARBA00022989"/>
    </source>
</evidence>
<feature type="transmembrane region" description="Helical" evidence="12">
    <location>
        <begin position="388"/>
        <end position="410"/>
    </location>
</feature>
<comment type="similarity">
    <text evidence="2">Belongs to the monovalent cation:proton antiporter 1 (CPA1) transporter (TC 2.A.36) family.</text>
</comment>
<comment type="caution">
    <text evidence="14">The sequence shown here is derived from an EMBL/GenBank/DDBJ whole genome shotgun (WGS) entry which is preliminary data.</text>
</comment>
<proteinExistence type="inferred from homology"/>
<feature type="transmembrane region" description="Helical" evidence="12">
    <location>
        <begin position="174"/>
        <end position="194"/>
    </location>
</feature>
<name>A0ABR9EWT9_9GAMM</name>
<feature type="transmembrane region" description="Helical" evidence="12">
    <location>
        <begin position="265"/>
        <end position="285"/>
    </location>
</feature>
<dbReference type="EMBL" id="RRZD01000001">
    <property type="protein sequence ID" value="MBE0398684.1"/>
    <property type="molecule type" value="Genomic_DNA"/>
</dbReference>